<reference evidence="4" key="1">
    <citation type="submission" date="2017-02" db="UniProtKB">
        <authorList>
            <consortium name="WormBaseParasite"/>
        </authorList>
    </citation>
    <scope>IDENTIFICATION</scope>
</reference>
<dbReference type="OrthoDB" id="284854at2759"/>
<proteinExistence type="predicted"/>
<dbReference type="Proteomes" id="UP000274429">
    <property type="component" value="Unassembled WGS sequence"/>
</dbReference>
<reference evidence="2 3" key="2">
    <citation type="submission" date="2018-11" db="EMBL/GenBank/DDBJ databases">
        <authorList>
            <consortium name="Pathogen Informatics"/>
        </authorList>
    </citation>
    <scope>NUCLEOTIDE SEQUENCE [LARGE SCALE GENOMIC DNA]</scope>
</reference>
<name>A0A0R3WU96_HYDTA</name>
<accession>A0A0R3WU96</accession>
<evidence type="ECO:0000256" key="1">
    <source>
        <dbReference type="SAM" id="MobiDB-lite"/>
    </source>
</evidence>
<protein>
    <submittedName>
        <fullName evidence="4">Potassium voltage-gated channel protein Shab</fullName>
    </submittedName>
</protein>
<dbReference type="AlphaFoldDB" id="A0A0R3WU96"/>
<feature type="compositionally biased region" description="Basic and acidic residues" evidence="1">
    <location>
        <begin position="241"/>
        <end position="254"/>
    </location>
</feature>
<dbReference type="EMBL" id="UYWX01004152">
    <property type="protein sequence ID" value="VDM24682.1"/>
    <property type="molecule type" value="Genomic_DNA"/>
</dbReference>
<gene>
    <name evidence="2" type="ORF">TTAC_LOCUS4323</name>
</gene>
<feature type="region of interest" description="Disordered" evidence="1">
    <location>
        <begin position="122"/>
        <end position="142"/>
    </location>
</feature>
<keyword evidence="3" id="KW-1185">Reference proteome</keyword>
<feature type="compositionally biased region" description="Low complexity" evidence="1">
    <location>
        <begin position="122"/>
        <end position="134"/>
    </location>
</feature>
<feature type="region of interest" description="Disordered" evidence="1">
    <location>
        <begin position="220"/>
        <end position="269"/>
    </location>
</feature>
<evidence type="ECO:0000313" key="2">
    <source>
        <dbReference type="EMBL" id="VDM24682.1"/>
    </source>
</evidence>
<evidence type="ECO:0000313" key="4">
    <source>
        <dbReference type="WBParaSite" id="TTAC_0000433601-mRNA-1"/>
    </source>
</evidence>
<dbReference type="WBParaSite" id="TTAC_0000433601-mRNA-1">
    <property type="protein sequence ID" value="TTAC_0000433601-mRNA-1"/>
    <property type="gene ID" value="TTAC_0000433601"/>
</dbReference>
<sequence>MSSQSPKFATVQNLEETKFETLGGPITPTVASPLNKKPPVLHTAQVVLSNESQIHMATMEFANAEPKPSTEHKITQGRPMTRAATAGFSGPPPLSAFDLMKSGKIPTGSDERKMTRRRTLPSILTTPPSTASTPQVSSKTTTLKRHKVVAVGIGGGGSRLSPASVAPLGNPAGEKHFVMPGLSSNLDDMHHSSENLVETYIIEDGVKKRVQPTRVSEAGGLLAKGNTPSAAGTLRRGHAVSPDRRLKGGEDTRRLAGGTGMPHRLETDFDTGELLPLPDAYKIESVGNLRTGGLETSMPDVSKGVEGMLLSKGGPGTSRLGIGGLLTRDEVCRLGQQRRHELLLDRERKKRGEIIIRLADIKLVSDALYSS</sequence>
<organism evidence="4">
    <name type="scientific">Hydatigena taeniaeformis</name>
    <name type="common">Feline tapeworm</name>
    <name type="synonym">Taenia taeniaeformis</name>
    <dbReference type="NCBI Taxonomy" id="6205"/>
    <lineage>
        <taxon>Eukaryota</taxon>
        <taxon>Metazoa</taxon>
        <taxon>Spiralia</taxon>
        <taxon>Lophotrochozoa</taxon>
        <taxon>Platyhelminthes</taxon>
        <taxon>Cestoda</taxon>
        <taxon>Eucestoda</taxon>
        <taxon>Cyclophyllidea</taxon>
        <taxon>Taeniidae</taxon>
        <taxon>Hydatigera</taxon>
    </lineage>
</organism>
<dbReference type="STRING" id="6205.A0A0R3WU96"/>
<evidence type="ECO:0000313" key="3">
    <source>
        <dbReference type="Proteomes" id="UP000274429"/>
    </source>
</evidence>